<evidence type="ECO:0000259" key="1">
    <source>
        <dbReference type="Pfam" id="PF01636"/>
    </source>
</evidence>
<evidence type="ECO:0000313" key="3">
    <source>
        <dbReference type="Proteomes" id="UP001595699"/>
    </source>
</evidence>
<sequence length="264" mass="28528">MTDNALVGGMNPNRGVIRVGDTVRRPGMRSPVRALLRHLEAVGFDGAPRYLGEDEDGRDVVSWVDGDVPVPPYPAWALTDEALEALGHLVRDYHEAVATFDATGLEGWSTEWCDPHGGPIVCHNDLFPENVVFRDGVPVALIDFDEAGPGRPLWDLAIAAEEWAPLHAPGARLATPDALDAAHRLGVLTAAYGLAPDRADELLDLVTEMKEQTTTNIKAQAAAGDPVWSQHLAETDFDARVEADAKWLTDLRTTFAAAIASQNK</sequence>
<keyword evidence="3" id="KW-1185">Reference proteome</keyword>
<dbReference type="Pfam" id="PF01636">
    <property type="entry name" value="APH"/>
    <property type="match status" value="1"/>
</dbReference>
<dbReference type="InterPro" id="IPR011009">
    <property type="entry name" value="Kinase-like_dom_sf"/>
</dbReference>
<name>A0ABV7Y6I5_9ACTN</name>
<dbReference type="Proteomes" id="UP001595699">
    <property type="component" value="Unassembled WGS sequence"/>
</dbReference>
<dbReference type="EMBL" id="JBHRZH010000005">
    <property type="protein sequence ID" value="MFC3760384.1"/>
    <property type="molecule type" value="Genomic_DNA"/>
</dbReference>
<organism evidence="2 3">
    <name type="scientific">Tenggerimyces flavus</name>
    <dbReference type="NCBI Taxonomy" id="1708749"/>
    <lineage>
        <taxon>Bacteria</taxon>
        <taxon>Bacillati</taxon>
        <taxon>Actinomycetota</taxon>
        <taxon>Actinomycetes</taxon>
        <taxon>Propionibacteriales</taxon>
        <taxon>Nocardioidaceae</taxon>
        <taxon>Tenggerimyces</taxon>
    </lineage>
</organism>
<gene>
    <name evidence="2" type="ORF">ACFOUW_06015</name>
</gene>
<feature type="domain" description="Aminoglycoside phosphotransferase" evidence="1">
    <location>
        <begin position="112"/>
        <end position="166"/>
    </location>
</feature>
<evidence type="ECO:0000313" key="2">
    <source>
        <dbReference type="EMBL" id="MFC3760384.1"/>
    </source>
</evidence>
<protein>
    <submittedName>
        <fullName evidence="2">Phosphotransferase</fullName>
    </submittedName>
</protein>
<reference evidence="3" key="1">
    <citation type="journal article" date="2019" name="Int. J. Syst. Evol. Microbiol.">
        <title>The Global Catalogue of Microorganisms (GCM) 10K type strain sequencing project: providing services to taxonomists for standard genome sequencing and annotation.</title>
        <authorList>
            <consortium name="The Broad Institute Genomics Platform"/>
            <consortium name="The Broad Institute Genome Sequencing Center for Infectious Disease"/>
            <person name="Wu L."/>
            <person name="Ma J."/>
        </authorList>
    </citation>
    <scope>NUCLEOTIDE SEQUENCE [LARGE SCALE GENOMIC DNA]</scope>
    <source>
        <strain evidence="3">CGMCC 4.7241</strain>
    </source>
</reference>
<comment type="caution">
    <text evidence="2">The sequence shown here is derived from an EMBL/GenBank/DDBJ whole genome shotgun (WGS) entry which is preliminary data.</text>
</comment>
<dbReference type="InterPro" id="IPR002575">
    <property type="entry name" value="Aminoglycoside_PTrfase"/>
</dbReference>
<dbReference type="RefSeq" id="WP_205122566.1">
    <property type="nucleotide sequence ID" value="NZ_JAFBCM010000001.1"/>
</dbReference>
<proteinExistence type="predicted"/>
<accession>A0ABV7Y6I5</accession>
<dbReference type="Gene3D" id="3.90.1200.10">
    <property type="match status" value="1"/>
</dbReference>
<dbReference type="SUPFAM" id="SSF56112">
    <property type="entry name" value="Protein kinase-like (PK-like)"/>
    <property type="match status" value="1"/>
</dbReference>